<dbReference type="SMART" id="SM00304">
    <property type="entry name" value="HAMP"/>
    <property type="match status" value="1"/>
</dbReference>
<dbReference type="RefSeq" id="WP_164704086.1">
    <property type="nucleotide sequence ID" value="NZ_CP016786.1"/>
</dbReference>
<dbReference type="Gene3D" id="3.30.565.10">
    <property type="entry name" value="Histidine kinase-like ATPase, C-terminal domain"/>
    <property type="match status" value="1"/>
</dbReference>
<keyword evidence="4" id="KW-1003">Cell membrane</keyword>
<dbReference type="InterPro" id="IPR036890">
    <property type="entry name" value="HATPase_C_sf"/>
</dbReference>
<accession>A0A343JB99</accession>
<evidence type="ECO:0000256" key="4">
    <source>
        <dbReference type="ARBA" id="ARBA00022475"/>
    </source>
</evidence>
<keyword evidence="10" id="KW-0067">ATP-binding</keyword>
<dbReference type="Pfam" id="PF00672">
    <property type="entry name" value="HAMP"/>
    <property type="match status" value="1"/>
</dbReference>
<dbReference type="GO" id="GO:0005886">
    <property type="term" value="C:plasma membrane"/>
    <property type="evidence" value="ECO:0007669"/>
    <property type="project" value="UniProtKB-SubCell"/>
</dbReference>
<dbReference type="InterPro" id="IPR003660">
    <property type="entry name" value="HAMP_dom"/>
</dbReference>
<evidence type="ECO:0000256" key="5">
    <source>
        <dbReference type="ARBA" id="ARBA00022553"/>
    </source>
</evidence>
<dbReference type="CDD" id="cd00082">
    <property type="entry name" value="HisKA"/>
    <property type="match status" value="1"/>
</dbReference>
<evidence type="ECO:0000256" key="8">
    <source>
        <dbReference type="ARBA" id="ARBA00022741"/>
    </source>
</evidence>
<dbReference type="Gene3D" id="1.10.287.130">
    <property type="match status" value="1"/>
</dbReference>
<dbReference type="PROSITE" id="PS50109">
    <property type="entry name" value="HIS_KIN"/>
    <property type="match status" value="1"/>
</dbReference>
<keyword evidence="7 14" id="KW-0812">Transmembrane</keyword>
<evidence type="ECO:0000313" key="17">
    <source>
        <dbReference type="EMBL" id="ASW42807.1"/>
    </source>
</evidence>
<gene>
    <name evidence="17" type="ORF">BEN51_04765</name>
</gene>
<evidence type="ECO:0000256" key="12">
    <source>
        <dbReference type="ARBA" id="ARBA00023012"/>
    </source>
</evidence>
<evidence type="ECO:0000256" key="10">
    <source>
        <dbReference type="ARBA" id="ARBA00022840"/>
    </source>
</evidence>
<dbReference type="SMART" id="SM00387">
    <property type="entry name" value="HATPase_c"/>
    <property type="match status" value="1"/>
</dbReference>
<comment type="subcellular location">
    <subcellularLocation>
        <location evidence="2">Cell membrane</location>
        <topology evidence="2">Multi-pass membrane protein</topology>
    </subcellularLocation>
</comment>
<sequence length="472" mass="54211">MTIRGKFGLVLLIIFIISLLSFNIFIDKLFEKNFKNIITEDVKIIYSSSIKNLEDYILLNNIKKDSLTVKDLNNKLINFIVDRIGCEGVIYNLDKEVIAIGIKNEKQIDLNKLYKIPNSFDLVKDNKTVVDIEEEGEEVLGRLSYSIYGKESEPIGIIVLIKDYSSEFIRNNNTKNLVNTIVSIMFILILTSVYYLSSNIVKPIIILKDKLSEISKGKYPNKIEVKSRDEIGVLVNSFNIMSEKLKKKDEQEKSFFRNVTHELKTPLTNISGYAQILEDENFDDIEFRKKALNRIISESNRMHDMVFSLLNISKQSSDLEEYNYEKINLKNIINELLDIRTLDLKGKNLKINFSSKDHILIGNKQYIKILFSNLIDNAIKYSSKETTIKIKLEEINEFIQFSILSKGKVIPVDLKDKIFEAFVRVENKGFSSKNSNGLGLYICKNIIAAHGGLIELNLNKDESEFIVKLPKG</sequence>
<keyword evidence="9" id="KW-0418">Kinase</keyword>
<dbReference type="InterPro" id="IPR004358">
    <property type="entry name" value="Sig_transdc_His_kin-like_C"/>
</dbReference>
<dbReference type="GO" id="GO:0000155">
    <property type="term" value="F:phosphorelay sensor kinase activity"/>
    <property type="evidence" value="ECO:0007669"/>
    <property type="project" value="InterPro"/>
</dbReference>
<keyword evidence="13 14" id="KW-0472">Membrane</keyword>
<evidence type="ECO:0000256" key="1">
    <source>
        <dbReference type="ARBA" id="ARBA00000085"/>
    </source>
</evidence>
<keyword evidence="12" id="KW-0902">Two-component regulatory system</keyword>
<dbReference type="SMART" id="SM00388">
    <property type="entry name" value="HisKA"/>
    <property type="match status" value="1"/>
</dbReference>
<evidence type="ECO:0000259" key="15">
    <source>
        <dbReference type="PROSITE" id="PS50109"/>
    </source>
</evidence>
<evidence type="ECO:0000256" key="3">
    <source>
        <dbReference type="ARBA" id="ARBA00012438"/>
    </source>
</evidence>
<keyword evidence="8" id="KW-0547">Nucleotide-binding</keyword>
<keyword evidence="18" id="KW-1185">Reference proteome</keyword>
<dbReference type="CDD" id="cd00075">
    <property type="entry name" value="HATPase"/>
    <property type="match status" value="1"/>
</dbReference>
<dbReference type="FunFam" id="1.10.287.130:FF:000001">
    <property type="entry name" value="Two-component sensor histidine kinase"/>
    <property type="match status" value="1"/>
</dbReference>
<dbReference type="EMBL" id="CP016786">
    <property type="protein sequence ID" value="ASW42807.1"/>
    <property type="molecule type" value="Genomic_DNA"/>
</dbReference>
<dbReference type="Gene3D" id="6.10.340.10">
    <property type="match status" value="1"/>
</dbReference>
<evidence type="ECO:0000256" key="13">
    <source>
        <dbReference type="ARBA" id="ARBA00023136"/>
    </source>
</evidence>
<dbReference type="GO" id="GO:0005524">
    <property type="term" value="F:ATP binding"/>
    <property type="evidence" value="ECO:0007669"/>
    <property type="project" value="UniProtKB-KW"/>
</dbReference>
<dbReference type="SUPFAM" id="SSF55874">
    <property type="entry name" value="ATPase domain of HSP90 chaperone/DNA topoisomerase II/histidine kinase"/>
    <property type="match status" value="1"/>
</dbReference>
<comment type="catalytic activity">
    <reaction evidence="1">
        <text>ATP + protein L-histidine = ADP + protein N-phospho-L-histidine.</text>
        <dbReference type="EC" id="2.7.13.3"/>
    </reaction>
</comment>
<keyword evidence="6" id="KW-0808">Transferase</keyword>
<keyword evidence="5" id="KW-0597">Phosphoprotein</keyword>
<feature type="domain" description="Histidine kinase" evidence="15">
    <location>
        <begin position="258"/>
        <end position="472"/>
    </location>
</feature>
<dbReference type="PRINTS" id="PR00344">
    <property type="entry name" value="BCTRLSENSOR"/>
</dbReference>
<dbReference type="Proteomes" id="UP000264883">
    <property type="component" value="Chromosome"/>
</dbReference>
<name>A0A343JB99_9CLOT</name>
<dbReference type="PANTHER" id="PTHR45528:SF1">
    <property type="entry name" value="SENSOR HISTIDINE KINASE CPXA"/>
    <property type="match status" value="1"/>
</dbReference>
<evidence type="ECO:0000256" key="2">
    <source>
        <dbReference type="ARBA" id="ARBA00004651"/>
    </source>
</evidence>
<evidence type="ECO:0000259" key="16">
    <source>
        <dbReference type="PROSITE" id="PS50885"/>
    </source>
</evidence>
<dbReference type="AlphaFoldDB" id="A0A343JB99"/>
<protein>
    <recommendedName>
        <fullName evidence="3">histidine kinase</fullName>
        <ecNumber evidence="3">2.7.13.3</ecNumber>
    </recommendedName>
</protein>
<evidence type="ECO:0000256" key="11">
    <source>
        <dbReference type="ARBA" id="ARBA00022989"/>
    </source>
</evidence>
<dbReference type="SUPFAM" id="SSF158472">
    <property type="entry name" value="HAMP domain-like"/>
    <property type="match status" value="1"/>
</dbReference>
<keyword evidence="11 14" id="KW-1133">Transmembrane helix</keyword>
<dbReference type="KEGG" id="cia:BEN51_04765"/>
<dbReference type="Pfam" id="PF00512">
    <property type="entry name" value="HisKA"/>
    <property type="match status" value="1"/>
</dbReference>
<dbReference type="Pfam" id="PF02518">
    <property type="entry name" value="HATPase_c"/>
    <property type="match status" value="1"/>
</dbReference>
<evidence type="ECO:0000256" key="14">
    <source>
        <dbReference type="SAM" id="Phobius"/>
    </source>
</evidence>
<evidence type="ECO:0000256" key="6">
    <source>
        <dbReference type="ARBA" id="ARBA00022679"/>
    </source>
</evidence>
<dbReference type="InterPro" id="IPR036097">
    <property type="entry name" value="HisK_dim/P_sf"/>
</dbReference>
<dbReference type="SUPFAM" id="SSF47384">
    <property type="entry name" value="Homodimeric domain of signal transducing histidine kinase"/>
    <property type="match status" value="1"/>
</dbReference>
<feature type="domain" description="HAMP" evidence="16">
    <location>
        <begin position="198"/>
        <end position="250"/>
    </location>
</feature>
<evidence type="ECO:0000256" key="7">
    <source>
        <dbReference type="ARBA" id="ARBA00022692"/>
    </source>
</evidence>
<evidence type="ECO:0000313" key="18">
    <source>
        <dbReference type="Proteomes" id="UP000264883"/>
    </source>
</evidence>
<dbReference type="InterPro" id="IPR003594">
    <property type="entry name" value="HATPase_dom"/>
</dbReference>
<dbReference type="InterPro" id="IPR050398">
    <property type="entry name" value="HssS/ArlS-like"/>
</dbReference>
<feature type="transmembrane region" description="Helical" evidence="14">
    <location>
        <begin position="6"/>
        <end position="26"/>
    </location>
</feature>
<evidence type="ECO:0000256" key="9">
    <source>
        <dbReference type="ARBA" id="ARBA00022777"/>
    </source>
</evidence>
<proteinExistence type="predicted"/>
<dbReference type="PANTHER" id="PTHR45528">
    <property type="entry name" value="SENSOR HISTIDINE KINASE CPXA"/>
    <property type="match status" value="1"/>
</dbReference>
<dbReference type="PROSITE" id="PS50885">
    <property type="entry name" value="HAMP"/>
    <property type="match status" value="1"/>
</dbReference>
<dbReference type="InterPro" id="IPR005467">
    <property type="entry name" value="His_kinase_dom"/>
</dbReference>
<reference evidence="17 18" key="1">
    <citation type="submission" date="2016-08" db="EMBL/GenBank/DDBJ databases">
        <title>Complete Genome Sequence Of The Indigo Reducing Clostridium isatidis DSM15098.</title>
        <authorList>
            <person name="Little G.T."/>
            <person name="Minton N.P."/>
        </authorList>
    </citation>
    <scope>NUCLEOTIDE SEQUENCE [LARGE SCALE GENOMIC DNA]</scope>
    <source>
        <strain evidence="17 18">DSM 15098</strain>
    </source>
</reference>
<organism evidence="17 18">
    <name type="scientific">Clostridium isatidis</name>
    <dbReference type="NCBI Taxonomy" id="182773"/>
    <lineage>
        <taxon>Bacteria</taxon>
        <taxon>Bacillati</taxon>
        <taxon>Bacillota</taxon>
        <taxon>Clostridia</taxon>
        <taxon>Eubacteriales</taxon>
        <taxon>Clostridiaceae</taxon>
        <taxon>Clostridium</taxon>
    </lineage>
</organism>
<dbReference type="EC" id="2.7.13.3" evidence="3"/>
<dbReference type="CDD" id="cd06225">
    <property type="entry name" value="HAMP"/>
    <property type="match status" value="1"/>
</dbReference>
<dbReference type="InterPro" id="IPR003661">
    <property type="entry name" value="HisK_dim/P_dom"/>
</dbReference>